<protein>
    <submittedName>
        <fullName evidence="4">Alpha/beta hydrolase</fullName>
    </submittedName>
</protein>
<keyword evidence="2 4" id="KW-0378">Hydrolase</keyword>
<comment type="caution">
    <text evidence="4">The sequence shown here is derived from an EMBL/GenBank/DDBJ whole genome shotgun (WGS) entry which is preliminary data.</text>
</comment>
<dbReference type="PANTHER" id="PTHR48081">
    <property type="entry name" value="AB HYDROLASE SUPERFAMILY PROTEIN C4A8.06C"/>
    <property type="match status" value="1"/>
</dbReference>
<keyword evidence="5" id="KW-1185">Reference proteome</keyword>
<reference evidence="4 5" key="1">
    <citation type="submission" date="2020-08" db="EMBL/GenBank/DDBJ databases">
        <title>The genome sequence of Novosphingobium flavum 4Y4.</title>
        <authorList>
            <person name="Liu Y."/>
        </authorList>
    </citation>
    <scope>NUCLEOTIDE SEQUENCE [LARGE SCALE GENOMIC DNA]</scope>
    <source>
        <strain evidence="4 5">4Y4</strain>
    </source>
</reference>
<sequence length="332" mass="35297">MPGPFQAMAASPNDAILTDVHPELRGVVKMILGMGNFTPVLKKANLPAIRQGSDAFQPKPLTNVPYERRVIIGSRGQPDVTVYLVNAREGEQRPCILHMHGGGYVAGSAAGSLHQVQTLARELDCVVVTVEYRLAPEATYAGSLEDNYAALKWIHANSSALGVDPARIAVLGESAGGGHAALLAIAARDRGEVPVCFQCLVYPMLDDRTGSTRQAPAHRGQILWTAQANRFGWECFLGRKPGGRSGEGVPGRTANLAGLPPAWIGVGALDLFLDEDMDYARRLNAADVAAELLVIPGAFHGFDTFGGPSSPGQRFSEAKLNALRQAFKLPAA</sequence>
<proteinExistence type="inferred from homology"/>
<dbReference type="InterPro" id="IPR002168">
    <property type="entry name" value="Lipase_GDXG_HIS_AS"/>
</dbReference>
<evidence type="ECO:0000256" key="2">
    <source>
        <dbReference type="ARBA" id="ARBA00022801"/>
    </source>
</evidence>
<dbReference type="GO" id="GO:0016787">
    <property type="term" value="F:hydrolase activity"/>
    <property type="evidence" value="ECO:0007669"/>
    <property type="project" value="UniProtKB-KW"/>
</dbReference>
<dbReference type="SUPFAM" id="SSF53474">
    <property type="entry name" value="alpha/beta-Hydrolases"/>
    <property type="match status" value="1"/>
</dbReference>
<evidence type="ECO:0000313" key="5">
    <source>
        <dbReference type="Proteomes" id="UP000520156"/>
    </source>
</evidence>
<dbReference type="InterPro" id="IPR050300">
    <property type="entry name" value="GDXG_lipolytic_enzyme"/>
</dbReference>
<evidence type="ECO:0000313" key="4">
    <source>
        <dbReference type="EMBL" id="MBC2653057.1"/>
    </source>
</evidence>
<dbReference type="Proteomes" id="UP000520156">
    <property type="component" value="Unassembled WGS sequence"/>
</dbReference>
<dbReference type="PROSITE" id="PS01173">
    <property type="entry name" value="LIPASE_GDXG_HIS"/>
    <property type="match status" value="1"/>
</dbReference>
<dbReference type="InterPro" id="IPR013094">
    <property type="entry name" value="AB_hydrolase_3"/>
</dbReference>
<evidence type="ECO:0000256" key="1">
    <source>
        <dbReference type="ARBA" id="ARBA00010515"/>
    </source>
</evidence>
<dbReference type="InterPro" id="IPR029058">
    <property type="entry name" value="AB_hydrolase_fold"/>
</dbReference>
<comment type="similarity">
    <text evidence="1">Belongs to the 'GDXG' lipolytic enzyme family.</text>
</comment>
<gene>
    <name evidence="4" type="ORF">H7F49_15270</name>
</gene>
<dbReference type="AlphaFoldDB" id="A0A7X1F9U1"/>
<name>A0A7X1F9U1_9SPHN</name>
<evidence type="ECO:0000259" key="3">
    <source>
        <dbReference type="Pfam" id="PF07859"/>
    </source>
</evidence>
<feature type="domain" description="Alpha/beta hydrolase fold-3" evidence="3">
    <location>
        <begin position="96"/>
        <end position="302"/>
    </location>
</feature>
<dbReference type="Pfam" id="PF07859">
    <property type="entry name" value="Abhydrolase_3"/>
    <property type="match status" value="1"/>
</dbReference>
<accession>A0A7X1F9U1</accession>
<dbReference type="PANTHER" id="PTHR48081:SF8">
    <property type="entry name" value="ALPHA_BETA HYDROLASE FOLD-3 DOMAIN-CONTAINING PROTEIN-RELATED"/>
    <property type="match status" value="1"/>
</dbReference>
<dbReference type="EMBL" id="JACLAU010000033">
    <property type="protein sequence ID" value="MBC2653057.1"/>
    <property type="molecule type" value="Genomic_DNA"/>
</dbReference>
<organism evidence="4 5">
    <name type="scientific">Novosphingobium aerophilum</name>
    <dbReference type="NCBI Taxonomy" id="2839843"/>
    <lineage>
        <taxon>Bacteria</taxon>
        <taxon>Pseudomonadati</taxon>
        <taxon>Pseudomonadota</taxon>
        <taxon>Alphaproteobacteria</taxon>
        <taxon>Sphingomonadales</taxon>
        <taxon>Sphingomonadaceae</taxon>
        <taxon>Novosphingobium</taxon>
    </lineage>
</organism>
<dbReference type="Gene3D" id="3.40.50.1820">
    <property type="entry name" value="alpha/beta hydrolase"/>
    <property type="match status" value="1"/>
</dbReference>